<feature type="transmembrane region" description="Helical" evidence="1">
    <location>
        <begin position="126"/>
        <end position="146"/>
    </location>
</feature>
<feature type="transmembrane region" description="Helical" evidence="1">
    <location>
        <begin position="188"/>
        <end position="218"/>
    </location>
</feature>
<evidence type="ECO:0000313" key="3">
    <source>
        <dbReference type="Proteomes" id="UP000598350"/>
    </source>
</evidence>
<feature type="transmembrane region" description="Helical" evidence="1">
    <location>
        <begin position="238"/>
        <end position="267"/>
    </location>
</feature>
<sequence length="291" mass="32596">MNQYIQFKKQRELGEILSDTFAFLRAEFKPFMSTYFKIVAPYLVILLISMGFYLYSFSSILDFNTESSNALFSGVSMVIGVLVFMASLILVYAISQSTVLHYIKSYTAHNGQIEFDEIKKDVYDSLWSFIGLGIIVVLSIMVGFVFCFVPGIYLAVPLSLSFSIMVFMNKSVGDSYSYGFTLVKDEWWITFATLLVIGIIVGITGYAFSIPAVIYQYAKMGIFSGEIDAVGMNGFIDPIYMILNMVGTLAQLLLNIISIVAGALIFFNLNEKKNFTGTFERIQNLGKTPEL</sequence>
<proteinExistence type="predicted"/>
<feature type="transmembrane region" description="Helical" evidence="1">
    <location>
        <begin position="35"/>
        <end position="55"/>
    </location>
</feature>
<protein>
    <recommendedName>
        <fullName evidence="4">Membrane domain of glycerophosphoryl diester phosphodiesterase</fullName>
    </recommendedName>
</protein>
<organism evidence="2 3">
    <name type="scientific">Maribacter arenosus</name>
    <dbReference type="NCBI Taxonomy" id="1854708"/>
    <lineage>
        <taxon>Bacteria</taxon>
        <taxon>Pseudomonadati</taxon>
        <taxon>Bacteroidota</taxon>
        <taxon>Flavobacteriia</taxon>
        <taxon>Flavobacteriales</taxon>
        <taxon>Flavobacteriaceae</taxon>
        <taxon>Maribacter</taxon>
    </lineage>
</organism>
<feature type="transmembrane region" description="Helical" evidence="1">
    <location>
        <begin position="75"/>
        <end position="94"/>
    </location>
</feature>
<keyword evidence="3" id="KW-1185">Reference proteome</keyword>
<reference evidence="2 3" key="1">
    <citation type="submission" date="2020-05" db="EMBL/GenBank/DDBJ databases">
        <title>The draft genome sequence of Maribacter arenosus CAU 1321.</title>
        <authorList>
            <person name="Mu L."/>
        </authorList>
    </citation>
    <scope>NUCLEOTIDE SEQUENCE [LARGE SCALE GENOMIC DNA]</scope>
    <source>
        <strain evidence="2 3">CAU 1321</strain>
    </source>
</reference>
<name>A0ABR7VEH8_9FLAO</name>
<keyword evidence="1" id="KW-1133">Transmembrane helix</keyword>
<evidence type="ECO:0000256" key="1">
    <source>
        <dbReference type="SAM" id="Phobius"/>
    </source>
</evidence>
<keyword evidence="1" id="KW-0812">Transmembrane</keyword>
<evidence type="ECO:0000313" key="2">
    <source>
        <dbReference type="EMBL" id="MBD0852041.1"/>
    </source>
</evidence>
<dbReference type="RefSeq" id="WP_188315150.1">
    <property type="nucleotide sequence ID" value="NZ_JABTCG010000005.1"/>
</dbReference>
<evidence type="ECO:0008006" key="4">
    <source>
        <dbReference type="Google" id="ProtNLM"/>
    </source>
</evidence>
<comment type="caution">
    <text evidence="2">The sequence shown here is derived from an EMBL/GenBank/DDBJ whole genome shotgun (WGS) entry which is preliminary data.</text>
</comment>
<keyword evidence="1" id="KW-0472">Membrane</keyword>
<dbReference type="EMBL" id="JABTCG010000005">
    <property type="protein sequence ID" value="MBD0852041.1"/>
    <property type="molecule type" value="Genomic_DNA"/>
</dbReference>
<gene>
    <name evidence="2" type="ORF">HPE63_15270</name>
</gene>
<accession>A0ABR7VEH8</accession>
<dbReference type="Proteomes" id="UP000598350">
    <property type="component" value="Unassembled WGS sequence"/>
</dbReference>
<feature type="transmembrane region" description="Helical" evidence="1">
    <location>
        <begin position="152"/>
        <end position="168"/>
    </location>
</feature>